<evidence type="ECO:0000313" key="4">
    <source>
        <dbReference type="Proteomes" id="UP000064183"/>
    </source>
</evidence>
<dbReference type="GeneID" id="27783107"/>
<dbReference type="InterPro" id="IPR051446">
    <property type="entry name" value="HTH_trans_reg/aminotransferase"/>
</dbReference>
<dbReference type="Pfam" id="PF00155">
    <property type="entry name" value="Aminotran_1_2"/>
    <property type="match status" value="1"/>
</dbReference>
<feature type="compositionally biased region" description="Polar residues" evidence="1">
    <location>
        <begin position="1"/>
        <end position="18"/>
    </location>
</feature>
<dbReference type="Gene3D" id="3.40.640.10">
    <property type="entry name" value="Type I PLP-dependent aspartate aminotransferase-like (Major domain)"/>
    <property type="match status" value="1"/>
</dbReference>
<evidence type="ECO:0000313" key="3">
    <source>
        <dbReference type="EMBL" id="ALU94048.1"/>
    </source>
</evidence>
<protein>
    <submittedName>
        <fullName evidence="3">GntR family transcriptional regulator</fullName>
    </submittedName>
</protein>
<dbReference type="Proteomes" id="UP000064183">
    <property type="component" value="Chromosome"/>
</dbReference>
<dbReference type="InterPro" id="IPR004839">
    <property type="entry name" value="Aminotransferase_I/II_large"/>
</dbReference>
<proteinExistence type="predicted"/>
<feature type="domain" description="Aminotransferase class I/classII large" evidence="2">
    <location>
        <begin position="57"/>
        <end position="378"/>
    </location>
</feature>
<sequence length="386" mass="41409">MTSPNPKDAVTSPTSPTVHFSRGIPPLEAIPSADIAELTGSVLAAEPDRVFQYAPIGRHTGDRELRDQLGAFHSVDPDRIFVTNGSLQALDLLAAHLLKDAPSKKVLAEAPTYDRAVQIFERHGAQVSGIPLRGDGLDLDVLRERLRTEVPAFVYLIPDFQNPGGVTTSEEKRRELVRLSAEFGFTILEDIPYRELRFAGTAPRLLGELAESVEGARVLTIGSLSKILSPGLRVGYVIGPPGTPGALAALAESTYLSPAPLLQVVAARAFASGLVRRNIDEVRKLLRPRHDTAVEAVRKALGEAALCVPEGGYYISVHLPVRTTEEKFLAAVAAEGVALTRGSAFYPADSAPPSGTVFLRLPFQALSDEEFAEGVTRLASVAQRAE</sequence>
<dbReference type="AlphaFoldDB" id="A0A0U2SVP1"/>
<dbReference type="GO" id="GO:0030170">
    <property type="term" value="F:pyridoxal phosphate binding"/>
    <property type="evidence" value="ECO:0007669"/>
    <property type="project" value="InterPro"/>
</dbReference>
<name>A0A0U2SVP1_STRGL</name>
<gene>
    <name evidence="3" type="ORF">WQO_12230</name>
</gene>
<dbReference type="PANTHER" id="PTHR46577:SF2">
    <property type="entry name" value="TRANSCRIPTIONAL REGULATORY PROTEIN"/>
    <property type="match status" value="1"/>
</dbReference>
<dbReference type="InterPro" id="IPR015424">
    <property type="entry name" value="PyrdxlP-dep_Trfase"/>
</dbReference>
<dbReference type="RefSeq" id="WP_010062026.1">
    <property type="nucleotide sequence ID" value="NZ_CP013738.1"/>
</dbReference>
<evidence type="ECO:0000256" key="1">
    <source>
        <dbReference type="SAM" id="MobiDB-lite"/>
    </source>
</evidence>
<dbReference type="EMBL" id="CP013738">
    <property type="protein sequence ID" value="ALU94048.1"/>
    <property type="molecule type" value="Genomic_DNA"/>
</dbReference>
<dbReference type="KEGG" id="sgb:WQO_12230"/>
<reference evidence="3 4" key="1">
    <citation type="journal article" date="2012" name="J. Bacteriol.">
        <title>Draft genome sequence of Streptomyces globisporus C-1027, which produces an antitumor antibiotic consisting of a nine-membered enediyne with a chromoprotein.</title>
        <authorList>
            <person name="Wang L."/>
            <person name="Wang S."/>
            <person name="He Q."/>
            <person name="Yu T."/>
            <person name="Li Q."/>
            <person name="Hong B."/>
        </authorList>
    </citation>
    <scope>NUCLEOTIDE SEQUENCE [LARGE SCALE GENOMIC DNA]</scope>
    <source>
        <strain evidence="3 4">C-1027</strain>
    </source>
</reference>
<organism evidence="3 4">
    <name type="scientific">Streptomyces globisporus C-1027</name>
    <dbReference type="NCBI Taxonomy" id="1172567"/>
    <lineage>
        <taxon>Bacteria</taxon>
        <taxon>Bacillati</taxon>
        <taxon>Actinomycetota</taxon>
        <taxon>Actinomycetes</taxon>
        <taxon>Kitasatosporales</taxon>
        <taxon>Streptomycetaceae</taxon>
        <taxon>Streptomyces</taxon>
    </lineage>
</organism>
<dbReference type="STRING" id="1172567.WQO_12230"/>
<dbReference type="SUPFAM" id="SSF53383">
    <property type="entry name" value="PLP-dependent transferases"/>
    <property type="match status" value="1"/>
</dbReference>
<dbReference type="CDD" id="cd00609">
    <property type="entry name" value="AAT_like"/>
    <property type="match status" value="1"/>
</dbReference>
<accession>A0A0U2SVP1</accession>
<dbReference type="InterPro" id="IPR015421">
    <property type="entry name" value="PyrdxlP-dep_Trfase_major"/>
</dbReference>
<evidence type="ECO:0000259" key="2">
    <source>
        <dbReference type="Pfam" id="PF00155"/>
    </source>
</evidence>
<feature type="region of interest" description="Disordered" evidence="1">
    <location>
        <begin position="1"/>
        <end position="23"/>
    </location>
</feature>
<dbReference type="PANTHER" id="PTHR46577">
    <property type="entry name" value="HTH-TYPE TRANSCRIPTIONAL REGULATORY PROTEIN GABR"/>
    <property type="match status" value="1"/>
</dbReference>